<comment type="caution">
    <text evidence="1">The sequence shown here is derived from an EMBL/GenBank/DDBJ whole genome shotgun (WGS) entry which is preliminary data.</text>
</comment>
<sequence length="343" mass="37132">MALAPTTYHSYSPAAELAEVTAATPSSRRRRRARHGAIWDSTQMRSIQDAAGLHAPGPAPACLRQDARAACLYRTVAERPQVVAEDSPPQGRWLPQRPLEFRHAPRPVGCWNLAPPWPHERKKSAADEARAQQVPVTAPAPSPVRKGPAVATVPDPANCIAPSSQCSSKHPGWLTSWAIGRRTSYLAHACSTDVLTRPAPMSGSPNPSHTSYNAYHCSTGPRARFQMPCPCLVLHLRICASRPRTTTVRAVAPGKLALPSCVRPQLGRPLFDVLRWGLVAAWCRTCAVVPSPRSSAQSGGTRLPPRAGQQANHVPMAVLDDRAIIKSYSFCITLSLIPFGNCW</sequence>
<reference evidence="1" key="1">
    <citation type="journal article" date="2020" name="Stud. Mycol.">
        <title>101 Dothideomycetes genomes: a test case for predicting lifestyles and emergence of pathogens.</title>
        <authorList>
            <person name="Haridas S."/>
            <person name="Albert R."/>
            <person name="Binder M."/>
            <person name="Bloem J."/>
            <person name="Labutti K."/>
            <person name="Salamov A."/>
            <person name="Andreopoulos B."/>
            <person name="Baker S."/>
            <person name="Barry K."/>
            <person name="Bills G."/>
            <person name="Bluhm B."/>
            <person name="Cannon C."/>
            <person name="Castanera R."/>
            <person name="Culley D."/>
            <person name="Daum C."/>
            <person name="Ezra D."/>
            <person name="Gonzalez J."/>
            <person name="Henrissat B."/>
            <person name="Kuo A."/>
            <person name="Liang C."/>
            <person name="Lipzen A."/>
            <person name="Lutzoni F."/>
            <person name="Magnuson J."/>
            <person name="Mondo S."/>
            <person name="Nolan M."/>
            <person name="Ohm R."/>
            <person name="Pangilinan J."/>
            <person name="Park H.-J."/>
            <person name="Ramirez L."/>
            <person name="Alfaro M."/>
            <person name="Sun H."/>
            <person name="Tritt A."/>
            <person name="Yoshinaga Y."/>
            <person name="Zwiers L.-H."/>
            <person name="Turgeon B."/>
            <person name="Goodwin S."/>
            <person name="Spatafora J."/>
            <person name="Crous P."/>
            <person name="Grigoriev I."/>
        </authorList>
    </citation>
    <scope>NUCLEOTIDE SEQUENCE</scope>
    <source>
        <strain evidence="1">CBS 125425</strain>
    </source>
</reference>
<dbReference type="EMBL" id="ML996112">
    <property type="protein sequence ID" value="KAF2738001.1"/>
    <property type="molecule type" value="Genomic_DNA"/>
</dbReference>
<evidence type="ECO:0000313" key="2">
    <source>
        <dbReference type="Proteomes" id="UP000799444"/>
    </source>
</evidence>
<dbReference type="Proteomes" id="UP000799444">
    <property type="component" value="Unassembled WGS sequence"/>
</dbReference>
<name>A0A9P4V606_9PLEO</name>
<protein>
    <submittedName>
        <fullName evidence="1">Uncharacterized protein</fullName>
    </submittedName>
</protein>
<organism evidence="1 2">
    <name type="scientific">Polyplosphaeria fusca</name>
    <dbReference type="NCBI Taxonomy" id="682080"/>
    <lineage>
        <taxon>Eukaryota</taxon>
        <taxon>Fungi</taxon>
        <taxon>Dikarya</taxon>
        <taxon>Ascomycota</taxon>
        <taxon>Pezizomycotina</taxon>
        <taxon>Dothideomycetes</taxon>
        <taxon>Pleosporomycetidae</taxon>
        <taxon>Pleosporales</taxon>
        <taxon>Tetraplosphaeriaceae</taxon>
        <taxon>Polyplosphaeria</taxon>
    </lineage>
</organism>
<evidence type="ECO:0000313" key="1">
    <source>
        <dbReference type="EMBL" id="KAF2738001.1"/>
    </source>
</evidence>
<proteinExistence type="predicted"/>
<accession>A0A9P4V606</accession>
<dbReference type="AlphaFoldDB" id="A0A9P4V606"/>
<gene>
    <name evidence="1" type="ORF">EJ04DRAFT_520773</name>
</gene>
<keyword evidence="2" id="KW-1185">Reference proteome</keyword>